<dbReference type="Proteomes" id="UP000323502">
    <property type="component" value="Unassembled WGS sequence"/>
</dbReference>
<evidence type="ECO:0000313" key="4">
    <source>
        <dbReference type="Proteomes" id="UP000323502"/>
    </source>
</evidence>
<dbReference type="PROSITE" id="PS00616">
    <property type="entry name" value="HIS_ACID_PHOSPHAT_1"/>
    <property type="match status" value="1"/>
</dbReference>
<dbReference type="PANTHER" id="PTHR11567:SF110">
    <property type="entry name" value="2-PHOSPHOXYLOSE PHOSPHATASE 1"/>
    <property type="match status" value="1"/>
</dbReference>
<dbReference type="InterPro" id="IPR029033">
    <property type="entry name" value="His_PPase_superfam"/>
</dbReference>
<dbReference type="CDD" id="cd07061">
    <property type="entry name" value="HP_HAP_like"/>
    <property type="match status" value="1"/>
</dbReference>
<dbReference type="Gene3D" id="3.40.50.1240">
    <property type="entry name" value="Phosphoglycerate mutase-like"/>
    <property type="match status" value="2"/>
</dbReference>
<dbReference type="GO" id="GO:0050308">
    <property type="term" value="F:sugar-phosphatase activity"/>
    <property type="evidence" value="ECO:0007669"/>
    <property type="project" value="TreeGrafter"/>
</dbReference>
<dbReference type="InterPro" id="IPR050645">
    <property type="entry name" value="Histidine_acid_phosphatase"/>
</dbReference>
<dbReference type="GO" id="GO:0030288">
    <property type="term" value="C:outer membrane-bounded periplasmic space"/>
    <property type="evidence" value="ECO:0007669"/>
    <property type="project" value="TreeGrafter"/>
</dbReference>
<gene>
    <name evidence="3" type="ORF">SAMN05216557_10911</name>
</gene>
<evidence type="ECO:0000313" key="3">
    <source>
        <dbReference type="EMBL" id="SDG00984.1"/>
    </source>
</evidence>
<sequence length="408" mass="42798">MTIRTTARRAIALLAFASALLPSAPAAARERVERVVMVMRHGVRAPLGGEVPDGTLAAAPWPKWPVAPEQMTPHGLRSMEVRGAADRAWLAGLGLLPARGCPAAGAVSIWTNVSPRTIDSGKAFADGFAPGCDLAIGHRASGEVDPLFEALRADTTGFDPVRAIASINAYTGGMDRLVQRHAAALKDLDHILGCKQPICSPGPAAAVKPSRDGHGIDLEGPIRRTSGIAQVLLLQYAEGMPARDVGWGRADAASIQRVGALHAALFDVFTRPLYMAAHQAGPLGRRIIASLTAPTGPSLDLLVGHDTNVTALAAALRLDLTAPGYAPGDTAPAGALVLERLYDDTTNARSVRLSYRTQSPTTIRTSANTVSTTNLPIPGCTKARQTRCPLDAFVKTLAARLADERIGN</sequence>
<dbReference type="InterPro" id="IPR033379">
    <property type="entry name" value="Acid_Pase_AS"/>
</dbReference>
<dbReference type="EMBL" id="FNBI01000009">
    <property type="protein sequence ID" value="SDG00984.1"/>
    <property type="molecule type" value="Genomic_DNA"/>
</dbReference>
<accession>A0A1G7QRA3</accession>
<evidence type="ECO:0000256" key="2">
    <source>
        <dbReference type="ARBA" id="ARBA00022801"/>
    </source>
</evidence>
<dbReference type="RefSeq" id="WP_235904152.1">
    <property type="nucleotide sequence ID" value="NZ_FNBI01000009.1"/>
</dbReference>
<dbReference type="SUPFAM" id="SSF53254">
    <property type="entry name" value="Phosphoglycerate mutase-like"/>
    <property type="match status" value="1"/>
</dbReference>
<dbReference type="Pfam" id="PF00328">
    <property type="entry name" value="His_Phos_2"/>
    <property type="match status" value="1"/>
</dbReference>
<protein>
    <submittedName>
        <fullName evidence="3">4-phytase / acid phosphatase</fullName>
    </submittedName>
</protein>
<keyword evidence="2" id="KW-0378">Hydrolase</keyword>
<name>A0A1G7QRA3_9SPHN</name>
<keyword evidence="4" id="KW-1185">Reference proteome</keyword>
<dbReference type="AlphaFoldDB" id="A0A1G7QRA3"/>
<dbReference type="InterPro" id="IPR000560">
    <property type="entry name" value="His_Pase_clade-2"/>
</dbReference>
<organism evidence="3 4">
    <name type="scientific">Sphingomonas carotinifaciens</name>
    <dbReference type="NCBI Taxonomy" id="1166323"/>
    <lineage>
        <taxon>Bacteria</taxon>
        <taxon>Pseudomonadati</taxon>
        <taxon>Pseudomonadota</taxon>
        <taxon>Alphaproteobacteria</taxon>
        <taxon>Sphingomonadales</taxon>
        <taxon>Sphingomonadaceae</taxon>
        <taxon>Sphingomonas</taxon>
    </lineage>
</organism>
<evidence type="ECO:0000256" key="1">
    <source>
        <dbReference type="ARBA" id="ARBA00005375"/>
    </source>
</evidence>
<comment type="similarity">
    <text evidence="1">Belongs to the histidine acid phosphatase family.</text>
</comment>
<proteinExistence type="inferred from homology"/>
<reference evidence="3 4" key="1">
    <citation type="submission" date="2016-10" db="EMBL/GenBank/DDBJ databases">
        <authorList>
            <person name="Varghese N."/>
            <person name="Submissions S."/>
        </authorList>
    </citation>
    <scope>NUCLEOTIDE SEQUENCE [LARGE SCALE GENOMIC DNA]</scope>
    <source>
        <strain evidence="3 4">S7-754</strain>
    </source>
</reference>
<dbReference type="PANTHER" id="PTHR11567">
    <property type="entry name" value="ACID PHOSPHATASE-RELATED"/>
    <property type="match status" value="1"/>
</dbReference>